<dbReference type="Gene3D" id="3.20.20.80">
    <property type="entry name" value="Glycosidases"/>
    <property type="match status" value="1"/>
</dbReference>
<sequence length="436" mass="49178">MKLLSLFTTLGLLASQIQAHPAHFSTRGNLGLPFKTDGGKIVTSDGNNFIYQGTNWPGHMNAMVPEGLQYSSVKAIVNKIKGFGLNSVRLTFAIELVDQIYEKGHDISIEDSFKTALGDVDGTKVLNEILAKNPQFSKDTTRLEVYNDVAKELANEGIYVHLDNHVSKAFWCCSTDDGNGFFGEKYFNVTQWIRGWKYMAKHADENFPSWASVGLRNELRSLSDPSKAEPYDWYTWYQHMTTAANTVHSASKKPLIFFSGLNFDTYIQPIPLNETLNGTKGTSTEGKTAHFDPDSFSFKDKIVLELHKYDNGQTQQDCKTWDSSLYSQGFQAVNSDDSDAKYHFPVVLTEFGFAQDGEYYKKTTYNKCLIDFVGKYKVGWLQWDLCGSYYTKWTGGDNYVHDSDEGWGLLNHDWSGTRSQITVDNSLTKMIEAGDN</sequence>
<proteinExistence type="inferred from homology"/>
<evidence type="ECO:0000256" key="4">
    <source>
        <dbReference type="RuleBase" id="RU361153"/>
    </source>
</evidence>
<evidence type="ECO:0000259" key="6">
    <source>
        <dbReference type="Pfam" id="PF00150"/>
    </source>
</evidence>
<dbReference type="VEuPathDB" id="FungiDB:AAP_02589"/>
<organism evidence="7 8">
    <name type="scientific">Ascosphaera apis ARSEF 7405</name>
    <dbReference type="NCBI Taxonomy" id="392613"/>
    <lineage>
        <taxon>Eukaryota</taxon>
        <taxon>Fungi</taxon>
        <taxon>Dikarya</taxon>
        <taxon>Ascomycota</taxon>
        <taxon>Pezizomycotina</taxon>
        <taxon>Eurotiomycetes</taxon>
        <taxon>Eurotiomycetidae</taxon>
        <taxon>Onygenales</taxon>
        <taxon>Ascosphaeraceae</taxon>
        <taxon>Ascosphaera</taxon>
    </lineage>
</organism>
<protein>
    <submittedName>
        <fullName evidence="7">Glycoside hydrolase, subgroup, catalytic core</fullName>
    </submittedName>
</protein>
<evidence type="ECO:0000313" key="7">
    <source>
        <dbReference type="EMBL" id="KZZ93123.1"/>
    </source>
</evidence>
<dbReference type="PANTHER" id="PTHR31263">
    <property type="entry name" value="CELLULASE FAMILY PROTEIN (AFU_ORTHOLOGUE AFUA_5G14560)"/>
    <property type="match status" value="1"/>
</dbReference>
<evidence type="ECO:0000256" key="3">
    <source>
        <dbReference type="ARBA" id="ARBA00023295"/>
    </source>
</evidence>
<keyword evidence="2 4" id="KW-0378">Hydrolase</keyword>
<keyword evidence="3 4" id="KW-0326">Glycosidase</keyword>
<keyword evidence="8" id="KW-1185">Reference proteome</keyword>
<dbReference type="OrthoDB" id="442731at2759"/>
<dbReference type="PANTHER" id="PTHR31263:SF0">
    <property type="entry name" value="CELLULASE FAMILY PROTEIN (AFU_ORTHOLOGUE AFUA_5G14560)"/>
    <property type="match status" value="1"/>
</dbReference>
<dbReference type="GO" id="GO:0000272">
    <property type="term" value="P:polysaccharide catabolic process"/>
    <property type="evidence" value="ECO:0007669"/>
    <property type="project" value="InterPro"/>
</dbReference>
<gene>
    <name evidence="7" type="ORF">AAP_02589</name>
</gene>
<dbReference type="SUPFAM" id="SSF51445">
    <property type="entry name" value="(Trans)glycosidases"/>
    <property type="match status" value="1"/>
</dbReference>
<dbReference type="InterPro" id="IPR017853">
    <property type="entry name" value="GH"/>
</dbReference>
<dbReference type="Pfam" id="PF00150">
    <property type="entry name" value="Cellulase"/>
    <property type="match status" value="1"/>
</dbReference>
<name>A0A162IGK4_9EURO</name>
<feature type="domain" description="Glycoside hydrolase family 5" evidence="6">
    <location>
        <begin position="55"/>
        <end position="386"/>
    </location>
</feature>
<dbReference type="GO" id="GO:0004553">
    <property type="term" value="F:hydrolase activity, hydrolyzing O-glycosyl compounds"/>
    <property type="evidence" value="ECO:0007669"/>
    <property type="project" value="InterPro"/>
</dbReference>
<evidence type="ECO:0000256" key="1">
    <source>
        <dbReference type="ARBA" id="ARBA00005641"/>
    </source>
</evidence>
<evidence type="ECO:0000256" key="5">
    <source>
        <dbReference type="SAM" id="SignalP"/>
    </source>
</evidence>
<feature type="chain" id="PRO_5007835409" evidence="5">
    <location>
        <begin position="20"/>
        <end position="436"/>
    </location>
</feature>
<evidence type="ECO:0000256" key="2">
    <source>
        <dbReference type="ARBA" id="ARBA00022801"/>
    </source>
</evidence>
<reference evidence="7 8" key="1">
    <citation type="journal article" date="2016" name="Genome Biol. Evol.">
        <title>Divergent and convergent evolution of fungal pathogenicity.</title>
        <authorList>
            <person name="Shang Y."/>
            <person name="Xiao G."/>
            <person name="Zheng P."/>
            <person name="Cen K."/>
            <person name="Zhan S."/>
            <person name="Wang C."/>
        </authorList>
    </citation>
    <scope>NUCLEOTIDE SEQUENCE [LARGE SCALE GENOMIC DNA]</scope>
    <source>
        <strain evidence="7 8">ARSEF 7405</strain>
    </source>
</reference>
<feature type="signal peptide" evidence="5">
    <location>
        <begin position="1"/>
        <end position="19"/>
    </location>
</feature>
<accession>A0A162IGK4</accession>
<comment type="caution">
    <text evidence="7">The sequence shown here is derived from an EMBL/GenBank/DDBJ whole genome shotgun (WGS) entry which is preliminary data.</text>
</comment>
<evidence type="ECO:0000313" key="8">
    <source>
        <dbReference type="Proteomes" id="UP000242877"/>
    </source>
</evidence>
<comment type="similarity">
    <text evidence="1 4">Belongs to the glycosyl hydrolase 5 (cellulase A) family.</text>
</comment>
<dbReference type="EMBL" id="AZGZ01000009">
    <property type="protein sequence ID" value="KZZ93123.1"/>
    <property type="molecule type" value="Genomic_DNA"/>
</dbReference>
<dbReference type="InterPro" id="IPR001547">
    <property type="entry name" value="Glyco_hydro_5"/>
</dbReference>
<dbReference type="AlphaFoldDB" id="A0A162IGK4"/>
<keyword evidence="5" id="KW-0732">Signal</keyword>
<dbReference type="Proteomes" id="UP000242877">
    <property type="component" value="Unassembled WGS sequence"/>
</dbReference>